<keyword evidence="4 5" id="KW-0472">Membrane</keyword>
<dbReference type="Proteomes" id="UP000215896">
    <property type="component" value="Unassembled WGS sequence"/>
</dbReference>
<dbReference type="RefSeq" id="WP_094406244.1">
    <property type="nucleotide sequence ID" value="NZ_NMVO01000016.1"/>
</dbReference>
<dbReference type="GO" id="GO:0000271">
    <property type="term" value="P:polysaccharide biosynthetic process"/>
    <property type="evidence" value="ECO:0007669"/>
    <property type="project" value="InterPro"/>
</dbReference>
<dbReference type="Pfam" id="PF04138">
    <property type="entry name" value="GtrA_DPMS_TM"/>
    <property type="match status" value="1"/>
</dbReference>
<evidence type="ECO:0000259" key="6">
    <source>
        <dbReference type="Pfam" id="PF04138"/>
    </source>
</evidence>
<evidence type="ECO:0000256" key="5">
    <source>
        <dbReference type="SAM" id="Phobius"/>
    </source>
</evidence>
<evidence type="ECO:0000256" key="3">
    <source>
        <dbReference type="ARBA" id="ARBA00022989"/>
    </source>
</evidence>
<feature type="transmembrane region" description="Helical" evidence="5">
    <location>
        <begin position="111"/>
        <end position="130"/>
    </location>
</feature>
<protein>
    <recommendedName>
        <fullName evidence="6">GtrA/DPMS transmembrane domain-containing protein</fullName>
    </recommendedName>
</protein>
<feature type="transmembrane region" description="Helical" evidence="5">
    <location>
        <begin position="78"/>
        <end position="99"/>
    </location>
</feature>
<dbReference type="InterPro" id="IPR007267">
    <property type="entry name" value="GtrA_DPMS_TM"/>
</dbReference>
<sequence length="143" mass="15008">MTTRTATHALPLSQAELGAALRFVAVGTSGTALQVALFALAQLTLSTTAANLAAFAVSTVITNLVHRRVTYGVRRARGAGLDSVVAFATTLIGLALSTVLTNCVEGFGTAWQLPMIVLGTAVGGVLRYLLMKWWLARRAYMAA</sequence>
<comment type="caution">
    <text evidence="7">The sequence shown here is derived from an EMBL/GenBank/DDBJ whole genome shotgun (WGS) entry which is preliminary data.</text>
</comment>
<evidence type="ECO:0000256" key="1">
    <source>
        <dbReference type="ARBA" id="ARBA00004141"/>
    </source>
</evidence>
<evidence type="ECO:0000256" key="4">
    <source>
        <dbReference type="ARBA" id="ARBA00023136"/>
    </source>
</evidence>
<reference evidence="7 8" key="1">
    <citation type="submission" date="2017-07" db="EMBL/GenBank/DDBJ databases">
        <title>Draft whole genome sequences of clinical Proprionibacteriaceae strains.</title>
        <authorList>
            <person name="Bernier A.-M."/>
            <person name="Bernard K."/>
            <person name="Domingo M.-C."/>
        </authorList>
    </citation>
    <scope>NUCLEOTIDE SEQUENCE [LARGE SCALE GENOMIC DNA]</scope>
    <source>
        <strain evidence="7 8">NML 030167</strain>
    </source>
</reference>
<dbReference type="EMBL" id="NMVO01000016">
    <property type="protein sequence ID" value="OYO10514.1"/>
    <property type="molecule type" value="Genomic_DNA"/>
</dbReference>
<keyword evidence="8" id="KW-1185">Reference proteome</keyword>
<feature type="domain" description="GtrA/DPMS transmembrane" evidence="6">
    <location>
        <begin position="22"/>
        <end position="134"/>
    </location>
</feature>
<evidence type="ECO:0000256" key="2">
    <source>
        <dbReference type="ARBA" id="ARBA00022692"/>
    </source>
</evidence>
<dbReference type="OrthoDB" id="3736643at2"/>
<keyword evidence="3 5" id="KW-1133">Transmembrane helix</keyword>
<evidence type="ECO:0000313" key="8">
    <source>
        <dbReference type="Proteomes" id="UP000215896"/>
    </source>
</evidence>
<feature type="transmembrane region" description="Helical" evidence="5">
    <location>
        <begin position="20"/>
        <end position="43"/>
    </location>
</feature>
<keyword evidence="2 5" id="KW-0812">Transmembrane</keyword>
<accession>A0A255GC97</accession>
<evidence type="ECO:0000313" key="7">
    <source>
        <dbReference type="EMBL" id="OYO10514.1"/>
    </source>
</evidence>
<organism evidence="7 8">
    <name type="scientific">Enemella evansiae</name>
    <dbReference type="NCBI Taxonomy" id="2016499"/>
    <lineage>
        <taxon>Bacteria</taxon>
        <taxon>Bacillati</taxon>
        <taxon>Actinomycetota</taxon>
        <taxon>Actinomycetes</taxon>
        <taxon>Propionibacteriales</taxon>
        <taxon>Propionibacteriaceae</taxon>
        <taxon>Enemella</taxon>
    </lineage>
</organism>
<dbReference type="AlphaFoldDB" id="A0A255GC97"/>
<gene>
    <name evidence="7" type="ORF">CGZ94_15980</name>
</gene>
<feature type="transmembrane region" description="Helical" evidence="5">
    <location>
        <begin position="49"/>
        <end position="66"/>
    </location>
</feature>
<comment type="subcellular location">
    <subcellularLocation>
        <location evidence="1">Membrane</location>
        <topology evidence="1">Multi-pass membrane protein</topology>
    </subcellularLocation>
</comment>
<dbReference type="GO" id="GO:0016020">
    <property type="term" value="C:membrane"/>
    <property type="evidence" value="ECO:0007669"/>
    <property type="project" value="UniProtKB-SubCell"/>
</dbReference>
<proteinExistence type="predicted"/>
<name>A0A255GC97_9ACTN</name>